<gene>
    <name evidence="10" type="ORF">Glove_390g53</name>
</gene>
<dbReference type="InterPro" id="IPR036852">
    <property type="entry name" value="Peptidase_S8/S53_dom_sf"/>
</dbReference>
<dbReference type="Gene3D" id="3.40.50.200">
    <property type="entry name" value="Peptidase S8/S53 domain"/>
    <property type="match status" value="1"/>
</dbReference>
<dbReference type="InterPro" id="IPR000209">
    <property type="entry name" value="Peptidase_S8/S53_dom"/>
</dbReference>
<evidence type="ECO:0000256" key="4">
    <source>
        <dbReference type="ARBA" id="ARBA00022825"/>
    </source>
</evidence>
<evidence type="ECO:0000256" key="3">
    <source>
        <dbReference type="ARBA" id="ARBA00022801"/>
    </source>
</evidence>
<dbReference type="InterPro" id="IPR050131">
    <property type="entry name" value="Peptidase_S8_subtilisin-like"/>
</dbReference>
<dbReference type="InterPro" id="IPR010259">
    <property type="entry name" value="S8pro/Inhibitor_I9"/>
</dbReference>
<evidence type="ECO:0008006" key="12">
    <source>
        <dbReference type="Google" id="ProtNLM"/>
    </source>
</evidence>
<keyword evidence="7" id="KW-0732">Signal</keyword>
<keyword evidence="2 5" id="KW-0645">Protease</keyword>
<dbReference type="AlphaFoldDB" id="A0A397H2K4"/>
<comment type="caution">
    <text evidence="10">The sequence shown here is derived from an EMBL/GenBank/DDBJ whole genome shotgun (WGS) entry which is preliminary data.</text>
</comment>
<dbReference type="InterPro" id="IPR023828">
    <property type="entry name" value="Peptidase_S8_Ser-AS"/>
</dbReference>
<dbReference type="SUPFAM" id="SSF52743">
    <property type="entry name" value="Subtilisin-like"/>
    <property type="match status" value="1"/>
</dbReference>
<name>A0A397H2K4_9GLOM</name>
<dbReference type="Pfam" id="PF05922">
    <property type="entry name" value="Inhibitor_I9"/>
    <property type="match status" value="1"/>
</dbReference>
<dbReference type="Proteomes" id="UP000266861">
    <property type="component" value="Unassembled WGS sequence"/>
</dbReference>
<dbReference type="Gene3D" id="3.30.70.80">
    <property type="entry name" value="Peptidase S8 propeptide/proteinase inhibitor I9"/>
    <property type="match status" value="1"/>
</dbReference>
<evidence type="ECO:0000259" key="9">
    <source>
        <dbReference type="Pfam" id="PF05922"/>
    </source>
</evidence>
<dbReference type="PROSITE" id="PS51892">
    <property type="entry name" value="SUBTILASE"/>
    <property type="match status" value="1"/>
</dbReference>
<evidence type="ECO:0000256" key="2">
    <source>
        <dbReference type="ARBA" id="ARBA00022670"/>
    </source>
</evidence>
<feature type="domain" description="Peptidase S8/S53" evidence="8">
    <location>
        <begin position="171"/>
        <end position="422"/>
    </location>
</feature>
<feature type="chain" id="PRO_5017347312" description="Peptidase S8/S53 domain-containing protein" evidence="7">
    <location>
        <begin position="21"/>
        <end position="442"/>
    </location>
</feature>
<comment type="similarity">
    <text evidence="1 5 6">Belongs to the peptidase S8 family.</text>
</comment>
<evidence type="ECO:0000256" key="6">
    <source>
        <dbReference type="RuleBase" id="RU003355"/>
    </source>
</evidence>
<dbReference type="CDD" id="cd04077">
    <property type="entry name" value="Peptidases_S8_PCSK9_ProteinaseK_like"/>
    <property type="match status" value="1"/>
</dbReference>
<evidence type="ECO:0000256" key="7">
    <source>
        <dbReference type="SAM" id="SignalP"/>
    </source>
</evidence>
<proteinExistence type="inferred from homology"/>
<keyword evidence="3 5" id="KW-0378">Hydrolase</keyword>
<feature type="active site" description="Charge relay system" evidence="5">
    <location>
        <position position="377"/>
    </location>
</feature>
<evidence type="ECO:0000313" key="10">
    <source>
        <dbReference type="EMBL" id="RHZ57342.1"/>
    </source>
</evidence>
<dbReference type="EMBL" id="PQFF01000348">
    <property type="protein sequence ID" value="RHZ57342.1"/>
    <property type="molecule type" value="Genomic_DNA"/>
</dbReference>
<feature type="active site" description="Charge relay system" evidence="5">
    <location>
        <position position="180"/>
    </location>
</feature>
<dbReference type="PROSITE" id="PS00138">
    <property type="entry name" value="SUBTILASE_SER"/>
    <property type="match status" value="1"/>
</dbReference>
<organism evidence="10 11">
    <name type="scientific">Diversispora epigaea</name>
    <dbReference type="NCBI Taxonomy" id="1348612"/>
    <lineage>
        <taxon>Eukaryota</taxon>
        <taxon>Fungi</taxon>
        <taxon>Fungi incertae sedis</taxon>
        <taxon>Mucoromycota</taxon>
        <taxon>Glomeromycotina</taxon>
        <taxon>Glomeromycetes</taxon>
        <taxon>Diversisporales</taxon>
        <taxon>Diversisporaceae</taxon>
        <taxon>Diversispora</taxon>
    </lineage>
</organism>
<sequence>MLLLSRKLLIAVLFIYSAVAAPYHYSSYEEEEQQVAPLLSSDASEIVEDSYIVVFKDQLDNEKIKHHHNCVRSLVDEENKKLAKRGFLDKLISGLKHTYNFKNLKGYSGRFSPDVLEKIRRSEEVAWVEKDQVVYASELQKNAPWGLARISHRSGLKLNNFNKYLFDSDGGEGVTIYIIDTGISTNHTDFDGRATWGATIPENDQDIDGNGHGTHVAGTVAGKKYGVAKKAKVVAIKVLRSNGSGTMADVIKGVEFAAESHMEAEANAKRDGKPFKGSGANMSLGGGKSRTLDNAVNGAVQVGLNFAVAAGNDNRDACDYSPAASELAITVGASTVDDERAWFSNHGSCVDIFAPGKDITSTWIGSRFATNTISGTSMAAPHIAGLIAYFVSLEPDTDSEYYTGSLTPKELKNKMIGLATKNVLKSIPKNTSNLMAFNGYAE</sequence>
<evidence type="ECO:0000256" key="1">
    <source>
        <dbReference type="ARBA" id="ARBA00011073"/>
    </source>
</evidence>
<protein>
    <recommendedName>
        <fullName evidence="12">Peptidase S8/S53 domain-containing protein</fullName>
    </recommendedName>
</protein>
<keyword evidence="4 5" id="KW-0720">Serine protease</keyword>
<dbReference type="GO" id="GO:0004252">
    <property type="term" value="F:serine-type endopeptidase activity"/>
    <property type="evidence" value="ECO:0007669"/>
    <property type="project" value="UniProtKB-UniRule"/>
</dbReference>
<dbReference type="InterPro" id="IPR015500">
    <property type="entry name" value="Peptidase_S8_subtilisin-rel"/>
</dbReference>
<dbReference type="PROSITE" id="PS00137">
    <property type="entry name" value="SUBTILASE_HIS"/>
    <property type="match status" value="1"/>
</dbReference>
<dbReference type="Pfam" id="PF00082">
    <property type="entry name" value="Peptidase_S8"/>
    <property type="match status" value="1"/>
</dbReference>
<dbReference type="OrthoDB" id="206201at2759"/>
<dbReference type="PRINTS" id="PR00723">
    <property type="entry name" value="SUBTILISIN"/>
</dbReference>
<feature type="signal peptide" evidence="7">
    <location>
        <begin position="1"/>
        <end position="20"/>
    </location>
</feature>
<dbReference type="PANTHER" id="PTHR43806:SF11">
    <property type="entry name" value="CEREVISIN-RELATED"/>
    <property type="match status" value="1"/>
</dbReference>
<feature type="domain" description="Inhibitor I9" evidence="9">
    <location>
        <begin position="50"/>
        <end position="135"/>
    </location>
</feature>
<dbReference type="PANTHER" id="PTHR43806">
    <property type="entry name" value="PEPTIDASE S8"/>
    <property type="match status" value="1"/>
</dbReference>
<evidence type="ECO:0000256" key="5">
    <source>
        <dbReference type="PROSITE-ProRule" id="PRU01240"/>
    </source>
</evidence>
<evidence type="ECO:0000313" key="11">
    <source>
        <dbReference type="Proteomes" id="UP000266861"/>
    </source>
</evidence>
<dbReference type="STRING" id="1348612.A0A397H2K4"/>
<dbReference type="InterPro" id="IPR037045">
    <property type="entry name" value="S8pro/Inhibitor_I9_sf"/>
</dbReference>
<feature type="active site" description="Charge relay system" evidence="5">
    <location>
        <position position="212"/>
    </location>
</feature>
<accession>A0A397H2K4</accession>
<dbReference type="FunFam" id="3.40.50.200:FF:000007">
    <property type="entry name" value="Subtilisin-like serine protease"/>
    <property type="match status" value="1"/>
</dbReference>
<keyword evidence="11" id="KW-1185">Reference proteome</keyword>
<dbReference type="PROSITE" id="PS00136">
    <property type="entry name" value="SUBTILASE_ASP"/>
    <property type="match status" value="1"/>
</dbReference>
<dbReference type="InterPro" id="IPR022398">
    <property type="entry name" value="Peptidase_S8_His-AS"/>
</dbReference>
<reference evidence="10 11" key="1">
    <citation type="submission" date="2018-08" db="EMBL/GenBank/DDBJ databases">
        <title>Genome and evolution of the arbuscular mycorrhizal fungus Diversispora epigaea (formerly Glomus versiforme) and its bacterial endosymbionts.</title>
        <authorList>
            <person name="Sun X."/>
            <person name="Fei Z."/>
            <person name="Harrison M."/>
        </authorList>
    </citation>
    <scope>NUCLEOTIDE SEQUENCE [LARGE SCALE GENOMIC DNA]</scope>
    <source>
        <strain evidence="10 11">IT104</strain>
    </source>
</reference>
<dbReference type="InterPro" id="IPR034193">
    <property type="entry name" value="PCSK9_ProteinaseK-like"/>
</dbReference>
<dbReference type="GO" id="GO:0006508">
    <property type="term" value="P:proteolysis"/>
    <property type="evidence" value="ECO:0007669"/>
    <property type="project" value="UniProtKB-KW"/>
</dbReference>
<dbReference type="InterPro" id="IPR023827">
    <property type="entry name" value="Peptidase_S8_Asp-AS"/>
</dbReference>
<dbReference type="GO" id="GO:0005615">
    <property type="term" value="C:extracellular space"/>
    <property type="evidence" value="ECO:0007669"/>
    <property type="project" value="TreeGrafter"/>
</dbReference>
<evidence type="ECO:0000259" key="8">
    <source>
        <dbReference type="Pfam" id="PF00082"/>
    </source>
</evidence>